<accession>A0A9P3CTQ9</accession>
<feature type="domain" description="BTB" evidence="1">
    <location>
        <begin position="25"/>
        <end position="92"/>
    </location>
</feature>
<dbReference type="PROSITE" id="PS50097">
    <property type="entry name" value="BTB"/>
    <property type="match status" value="1"/>
</dbReference>
<keyword evidence="3" id="KW-1185">Reference proteome</keyword>
<dbReference type="OrthoDB" id="3649185at2759"/>
<protein>
    <recommendedName>
        <fullName evidence="1">BTB domain-containing protein</fullName>
    </recommendedName>
</protein>
<dbReference type="Gene3D" id="3.30.710.10">
    <property type="entry name" value="Potassium Channel Kv1.1, Chain A"/>
    <property type="match status" value="1"/>
</dbReference>
<dbReference type="CDD" id="cd18186">
    <property type="entry name" value="BTB_POZ_ZBTB_KLHL-like"/>
    <property type="match status" value="1"/>
</dbReference>
<organism evidence="2 3">
    <name type="scientific">Cercospora kikuchii</name>
    <dbReference type="NCBI Taxonomy" id="84275"/>
    <lineage>
        <taxon>Eukaryota</taxon>
        <taxon>Fungi</taxon>
        <taxon>Dikarya</taxon>
        <taxon>Ascomycota</taxon>
        <taxon>Pezizomycotina</taxon>
        <taxon>Dothideomycetes</taxon>
        <taxon>Dothideomycetidae</taxon>
        <taxon>Mycosphaerellales</taxon>
        <taxon>Mycosphaerellaceae</taxon>
        <taxon>Cercospora</taxon>
    </lineage>
</organism>
<evidence type="ECO:0000259" key="1">
    <source>
        <dbReference type="PROSITE" id="PS50097"/>
    </source>
</evidence>
<proteinExistence type="predicted"/>
<gene>
    <name evidence="2" type="ORF">CKM354_000874000</name>
</gene>
<comment type="caution">
    <text evidence="2">The sequence shown here is derived from an EMBL/GenBank/DDBJ whole genome shotgun (WGS) entry which is preliminary data.</text>
</comment>
<dbReference type="RefSeq" id="XP_044660067.1">
    <property type="nucleotide sequence ID" value="XM_044804132.1"/>
</dbReference>
<sequence length="258" mass="28670">MAVAKETQAALANIMSGLFGDSKFSDLTIECDGRKWAVHRNIICAQNDYFMKACDGPFKESGKKHIMLHEDSPEAVNAMLRYFYKGDYETDTYEGSSSNELDLHISVYIAADKYGVSKLAELAMRKFRGSAKADSAAFARVAEQLWITDDKPEPFKIAVCEIIRDNGHLLQRGSESELAAIVRKTPALAAELCVTLAEAACEQLYPCPSCYMPRRLAEPCVTEKQVYVCAGCGGKNYWKVIKKAQFSLQSVDKTFEKA</sequence>
<dbReference type="Pfam" id="PF00651">
    <property type="entry name" value="BTB"/>
    <property type="match status" value="1"/>
</dbReference>
<dbReference type="AlphaFoldDB" id="A0A9P3CTQ9"/>
<evidence type="ECO:0000313" key="3">
    <source>
        <dbReference type="Proteomes" id="UP000825890"/>
    </source>
</evidence>
<dbReference type="PANTHER" id="PTHR47843">
    <property type="entry name" value="BTB DOMAIN-CONTAINING PROTEIN-RELATED"/>
    <property type="match status" value="1"/>
</dbReference>
<dbReference type="SUPFAM" id="SSF54695">
    <property type="entry name" value="POZ domain"/>
    <property type="match status" value="1"/>
</dbReference>
<dbReference type="InterPro" id="IPR011333">
    <property type="entry name" value="SKP1/BTB/POZ_sf"/>
</dbReference>
<reference evidence="2 3" key="1">
    <citation type="submission" date="2021-01" db="EMBL/GenBank/DDBJ databases">
        <title>Cercospora kikuchii MAFF 305040 whole genome shotgun sequence.</title>
        <authorList>
            <person name="Kashiwa T."/>
            <person name="Suzuki T."/>
        </authorList>
    </citation>
    <scope>NUCLEOTIDE SEQUENCE [LARGE SCALE GENOMIC DNA]</scope>
    <source>
        <strain evidence="2 3">MAFF 305040</strain>
    </source>
</reference>
<dbReference type="EMBL" id="BOLY01000005">
    <property type="protein sequence ID" value="GIZ45580.1"/>
    <property type="molecule type" value="Genomic_DNA"/>
</dbReference>
<dbReference type="SMART" id="SM00225">
    <property type="entry name" value="BTB"/>
    <property type="match status" value="1"/>
</dbReference>
<dbReference type="Proteomes" id="UP000825890">
    <property type="component" value="Unassembled WGS sequence"/>
</dbReference>
<dbReference type="PANTHER" id="PTHR47843:SF5">
    <property type="entry name" value="BTB_POZ DOMAIN PROTEIN"/>
    <property type="match status" value="1"/>
</dbReference>
<dbReference type="InterPro" id="IPR000210">
    <property type="entry name" value="BTB/POZ_dom"/>
</dbReference>
<name>A0A9P3CTQ9_9PEZI</name>
<dbReference type="GeneID" id="68294315"/>
<evidence type="ECO:0000313" key="2">
    <source>
        <dbReference type="EMBL" id="GIZ45580.1"/>
    </source>
</evidence>